<dbReference type="Proteomes" id="UP001501508">
    <property type="component" value="Unassembled WGS sequence"/>
</dbReference>
<dbReference type="Pfam" id="PF08808">
    <property type="entry name" value="RES"/>
    <property type="match status" value="1"/>
</dbReference>
<reference evidence="3" key="1">
    <citation type="journal article" date="2019" name="Int. J. Syst. Evol. Microbiol.">
        <title>The Global Catalogue of Microorganisms (GCM) 10K type strain sequencing project: providing services to taxonomists for standard genome sequencing and annotation.</title>
        <authorList>
            <consortium name="The Broad Institute Genomics Platform"/>
            <consortium name="The Broad Institute Genome Sequencing Center for Infectious Disease"/>
            <person name="Wu L."/>
            <person name="Ma J."/>
        </authorList>
    </citation>
    <scope>NUCLEOTIDE SEQUENCE [LARGE SCALE GENOMIC DNA]</scope>
    <source>
        <strain evidence="3">JCM 31920</strain>
    </source>
</reference>
<gene>
    <name evidence="2" type="ORF">GCM10023091_01120</name>
</gene>
<dbReference type="RefSeq" id="WP_345026037.1">
    <property type="nucleotide sequence ID" value="NZ_BAABEY010000001.1"/>
</dbReference>
<name>A0ABP8LJX4_9BACT</name>
<dbReference type="InterPro" id="IPR014914">
    <property type="entry name" value="RES_dom"/>
</dbReference>
<evidence type="ECO:0000313" key="3">
    <source>
        <dbReference type="Proteomes" id="UP001501508"/>
    </source>
</evidence>
<feature type="domain" description="RES" evidence="1">
    <location>
        <begin position="14"/>
        <end position="140"/>
    </location>
</feature>
<dbReference type="EMBL" id="BAABEY010000001">
    <property type="protein sequence ID" value="GAA4431044.1"/>
    <property type="molecule type" value="Genomic_DNA"/>
</dbReference>
<evidence type="ECO:0000313" key="2">
    <source>
        <dbReference type="EMBL" id="GAA4431044.1"/>
    </source>
</evidence>
<keyword evidence="3" id="KW-1185">Reference proteome</keyword>
<proteinExistence type="predicted"/>
<organism evidence="2 3">
    <name type="scientific">Ravibacter arvi</name>
    <dbReference type="NCBI Taxonomy" id="2051041"/>
    <lineage>
        <taxon>Bacteria</taxon>
        <taxon>Pseudomonadati</taxon>
        <taxon>Bacteroidota</taxon>
        <taxon>Cytophagia</taxon>
        <taxon>Cytophagales</taxon>
        <taxon>Spirosomataceae</taxon>
        <taxon>Ravibacter</taxon>
    </lineage>
</organism>
<accession>A0ABP8LJX4</accession>
<evidence type="ECO:0000259" key="1">
    <source>
        <dbReference type="SMART" id="SM00953"/>
    </source>
</evidence>
<comment type="caution">
    <text evidence="2">The sequence shown here is derived from an EMBL/GenBank/DDBJ whole genome shotgun (WGS) entry which is preliminary data.</text>
</comment>
<protein>
    <submittedName>
        <fullName evidence="2">RES family NAD+ phosphorylase</fullName>
    </submittedName>
</protein>
<sequence length="153" mass="17353">MMVFRLARERFSYTLSGMGAARYGARWNSAGVELVYTTGNRSLAMAEVAIHLSVATLPDDYMMLSVHIPDSLSVDELRTDQLPDNWNAFPYPLTTKKIGDTFVSDNRAAILRIPSVVTQGDFNYLLNPKHPDFTKISILSRERFPFDRRIFSS</sequence>
<dbReference type="SMART" id="SM00953">
    <property type="entry name" value="RES"/>
    <property type="match status" value="1"/>
</dbReference>